<dbReference type="EMBL" id="JAMZIH010000044">
    <property type="protein sequence ID" value="KAJ1680112.1"/>
    <property type="molecule type" value="Genomic_DNA"/>
</dbReference>
<evidence type="ECO:0000313" key="1">
    <source>
        <dbReference type="EMBL" id="KAJ1680112.1"/>
    </source>
</evidence>
<evidence type="ECO:0000313" key="2">
    <source>
        <dbReference type="Proteomes" id="UP001145114"/>
    </source>
</evidence>
<protein>
    <submittedName>
        <fullName evidence="1">Uncharacterized protein</fullName>
    </submittedName>
</protein>
<reference evidence="1" key="1">
    <citation type="submission" date="2022-06" db="EMBL/GenBank/DDBJ databases">
        <title>Phylogenomic reconstructions and comparative analyses of Kickxellomycotina fungi.</title>
        <authorList>
            <person name="Reynolds N.K."/>
            <person name="Stajich J.E."/>
            <person name="Barry K."/>
            <person name="Grigoriev I.V."/>
            <person name="Crous P."/>
            <person name="Smith M.E."/>
        </authorList>
    </citation>
    <scope>NUCLEOTIDE SEQUENCE</scope>
    <source>
        <strain evidence="1">RSA 2271</strain>
    </source>
</reference>
<name>A0ACC1HY02_9FUNG</name>
<dbReference type="Proteomes" id="UP001145114">
    <property type="component" value="Unassembled WGS sequence"/>
</dbReference>
<keyword evidence="2" id="KW-1185">Reference proteome</keyword>
<accession>A0ACC1HY02</accession>
<proteinExistence type="predicted"/>
<sequence>MSRHPLTLKVMRLARPALTHSQQFPVDYVPKYPSTFSHSARQFVEAAPAQFGGVTSTGAAGKEVPLESFPLTETLSLPRKFGAMYLGETFCAHACITNASQTTVKNVAIQVEIGIGGRMAPLPLSLRSERHEYRQDGPASIVVQRLEPGESINLQITHEIRQLGLHELSWQVDYLGIDGVPDTLRKLFNFRVNNPLVVKTKVNRCRPQGVNESRAIFLEIQVTNATEGTMALERLRFDPDSAYECMEYDSSRLDGMDAPLSPPPESAGAEKQGNAGQGVIWAGTSFMHPGETRQYLYGLTQRCQQVSDTAPSPTSPPLPPSWGREAQQAGSLGRLDILWRSEFGGVGRLQTSQLSQKPQPPTQFPVCMLGLRQPLADEPAGSDDRGGQVALERPFDARFLVRNDSDQAVNLTVAADMARLGSVLLCGNATREVGEVEPDRTREFTFTFIPMSLGVHRIPTFRVSDAYSGTTQQLGGYVADIVVIGDC</sequence>
<gene>
    <name evidence="1" type="ORF">EV182_000662</name>
</gene>
<organism evidence="1 2">
    <name type="scientific">Spiromyces aspiralis</name>
    <dbReference type="NCBI Taxonomy" id="68401"/>
    <lineage>
        <taxon>Eukaryota</taxon>
        <taxon>Fungi</taxon>
        <taxon>Fungi incertae sedis</taxon>
        <taxon>Zoopagomycota</taxon>
        <taxon>Kickxellomycotina</taxon>
        <taxon>Kickxellomycetes</taxon>
        <taxon>Kickxellales</taxon>
        <taxon>Kickxellaceae</taxon>
        <taxon>Spiromyces</taxon>
    </lineage>
</organism>
<comment type="caution">
    <text evidence="1">The sequence shown here is derived from an EMBL/GenBank/DDBJ whole genome shotgun (WGS) entry which is preliminary data.</text>
</comment>